<dbReference type="AlphaFoldDB" id="A0A0N5BT05"/>
<evidence type="ECO:0000256" key="4">
    <source>
        <dbReference type="ARBA" id="ARBA00023157"/>
    </source>
</evidence>
<feature type="domain" description="Carboxylesterase type B" evidence="5">
    <location>
        <begin position="16"/>
        <end position="520"/>
    </location>
</feature>
<dbReference type="PANTHER" id="PTHR43918:SF15">
    <property type="entry name" value="CARBOXYLIC ESTER HYDROLASE"/>
    <property type="match status" value="1"/>
</dbReference>
<evidence type="ECO:0000259" key="5">
    <source>
        <dbReference type="Pfam" id="PF00135"/>
    </source>
</evidence>
<dbReference type="GO" id="GO:0005886">
    <property type="term" value="C:plasma membrane"/>
    <property type="evidence" value="ECO:0007669"/>
    <property type="project" value="TreeGrafter"/>
</dbReference>
<dbReference type="GO" id="GO:0006581">
    <property type="term" value="P:acetylcholine catabolic process"/>
    <property type="evidence" value="ECO:0007669"/>
    <property type="project" value="TreeGrafter"/>
</dbReference>
<keyword evidence="6" id="KW-1185">Reference proteome</keyword>
<dbReference type="InterPro" id="IPR000997">
    <property type="entry name" value="Cholinesterase"/>
</dbReference>
<evidence type="ECO:0000256" key="3">
    <source>
        <dbReference type="ARBA" id="ARBA00022801"/>
    </source>
</evidence>
<evidence type="ECO:0000256" key="1">
    <source>
        <dbReference type="ARBA" id="ARBA00005964"/>
    </source>
</evidence>
<comment type="similarity">
    <text evidence="1">Belongs to the type-B carboxylesterase/lipase family.</text>
</comment>
<dbReference type="WBParaSite" id="SPAL_0000899900.1">
    <property type="protein sequence ID" value="SPAL_0000899900.1"/>
    <property type="gene ID" value="SPAL_0000899900"/>
</dbReference>
<evidence type="ECO:0000313" key="6">
    <source>
        <dbReference type="Proteomes" id="UP000046392"/>
    </source>
</evidence>
<dbReference type="Proteomes" id="UP000046392">
    <property type="component" value="Unplaced"/>
</dbReference>
<dbReference type="InterPro" id="IPR029058">
    <property type="entry name" value="AB_hydrolase_fold"/>
</dbReference>
<dbReference type="InterPro" id="IPR002018">
    <property type="entry name" value="CarbesteraseB"/>
</dbReference>
<dbReference type="Gene3D" id="3.40.50.1820">
    <property type="entry name" value="alpha/beta hydrolase"/>
    <property type="match status" value="1"/>
</dbReference>
<dbReference type="PANTHER" id="PTHR43918">
    <property type="entry name" value="ACETYLCHOLINESTERASE"/>
    <property type="match status" value="1"/>
</dbReference>
<protein>
    <submittedName>
        <fullName evidence="7">Acetylcholinesterase</fullName>
    </submittedName>
</protein>
<organism evidence="6 7">
    <name type="scientific">Strongyloides papillosus</name>
    <name type="common">Intestinal threadworm</name>
    <dbReference type="NCBI Taxonomy" id="174720"/>
    <lineage>
        <taxon>Eukaryota</taxon>
        <taxon>Metazoa</taxon>
        <taxon>Ecdysozoa</taxon>
        <taxon>Nematoda</taxon>
        <taxon>Chromadorea</taxon>
        <taxon>Rhabditida</taxon>
        <taxon>Tylenchina</taxon>
        <taxon>Panagrolaimomorpha</taxon>
        <taxon>Strongyloidoidea</taxon>
        <taxon>Strongyloididae</taxon>
        <taxon>Strongyloides</taxon>
    </lineage>
</organism>
<keyword evidence="3" id="KW-0378">Hydrolase</keyword>
<accession>A0A0N5BT05</accession>
<dbReference type="ESTHER" id="strea-a0a0n5bt05">
    <property type="family name" value="Cholinesterase-like"/>
</dbReference>
<dbReference type="Pfam" id="PF00135">
    <property type="entry name" value="COesterase"/>
    <property type="match status" value="1"/>
</dbReference>
<keyword evidence="2" id="KW-0719">Serine esterase</keyword>
<dbReference type="SUPFAM" id="SSF53474">
    <property type="entry name" value="alpha/beta-Hydrolases"/>
    <property type="match status" value="1"/>
</dbReference>
<keyword evidence="4" id="KW-1015">Disulfide bond</keyword>
<dbReference type="GO" id="GO:0019695">
    <property type="term" value="P:choline metabolic process"/>
    <property type="evidence" value="ECO:0007669"/>
    <property type="project" value="TreeGrafter"/>
</dbReference>
<evidence type="ECO:0000256" key="2">
    <source>
        <dbReference type="ARBA" id="ARBA00022487"/>
    </source>
</evidence>
<sequence>MIYYLIRHLFQPQGPFVYQFLGVPFALPPVKKLRFMPPEPLTKDYYGKKCFKATKPAKACFSLSQLRGFPGVDDWRANPKDMSEDCLQLNMWLPLNKTGAVLVHIYDGSNKVGSPSLPVYNGSVLADVSGAIVINLNYRLGPFGFGRFKDGKVVPGNMGLLDQQMALQWIYDNVENFGGKREKITLFGHGEGASDATAHMFSKVSKEYFTRVIAISGTVLNKWSLEKTAIIEDNFKSLMKKLKCTDKDPKKQLKCMQSKKVDEIIKHARKIRNSKQPLFRNPFMAVDNDGNFFKGSVKKLLNDGNYKISTDVLLGRTTDEITMYMPEFLSSKKYGCPFNPKLGFESEKNQCKMNKKQFTNSVKFFMKQLGIKNKYFSQIVKMYKSFQGYRQKAARIFSEFMYDCDFAEFGMKVSPFVPENKDIYFYVLGKRNPSILFPKWMGVTHSSQKYYMFGHPFLYPKAYRKDAPKEQEFSMQLMKIFGDFAYNAQLSIGLPKFQTKLWPRFNKKRNLGVFIDRTLTNGEEYQKINIYNNRCEKIKSIMRK</sequence>
<reference evidence="7" key="1">
    <citation type="submission" date="2017-02" db="UniProtKB">
        <authorList>
            <consortium name="WormBaseParasite"/>
        </authorList>
    </citation>
    <scope>IDENTIFICATION</scope>
</reference>
<proteinExistence type="inferred from homology"/>
<dbReference type="PRINTS" id="PR00878">
    <property type="entry name" value="CHOLNESTRASE"/>
</dbReference>
<evidence type="ECO:0000313" key="7">
    <source>
        <dbReference type="WBParaSite" id="SPAL_0000899900.1"/>
    </source>
</evidence>
<dbReference type="STRING" id="174720.A0A0N5BT05"/>
<dbReference type="GO" id="GO:0003990">
    <property type="term" value="F:acetylcholinesterase activity"/>
    <property type="evidence" value="ECO:0007669"/>
    <property type="project" value="TreeGrafter"/>
</dbReference>
<dbReference type="InterPro" id="IPR050654">
    <property type="entry name" value="AChE-related_enzymes"/>
</dbReference>
<name>A0A0N5BT05_STREA</name>
<dbReference type="GO" id="GO:0005615">
    <property type="term" value="C:extracellular space"/>
    <property type="evidence" value="ECO:0007669"/>
    <property type="project" value="TreeGrafter"/>
</dbReference>